<dbReference type="Proteomes" id="UP000308092">
    <property type="component" value="Unassembled WGS sequence"/>
</dbReference>
<protein>
    <submittedName>
        <fullName evidence="2">Uncharacterized protein</fullName>
    </submittedName>
</protein>
<feature type="region of interest" description="Disordered" evidence="1">
    <location>
        <begin position="38"/>
        <end position="66"/>
    </location>
</feature>
<comment type="caution">
    <text evidence="2">The sequence shown here is derived from an EMBL/GenBank/DDBJ whole genome shotgun (WGS) entry which is preliminary data.</text>
</comment>
<organism evidence="2 3">
    <name type="scientific">Aspergillus tanneri</name>
    <dbReference type="NCBI Taxonomy" id="1220188"/>
    <lineage>
        <taxon>Eukaryota</taxon>
        <taxon>Fungi</taxon>
        <taxon>Dikarya</taxon>
        <taxon>Ascomycota</taxon>
        <taxon>Pezizomycotina</taxon>
        <taxon>Eurotiomycetes</taxon>
        <taxon>Eurotiomycetidae</taxon>
        <taxon>Eurotiales</taxon>
        <taxon>Aspergillaceae</taxon>
        <taxon>Aspergillus</taxon>
        <taxon>Aspergillus subgen. Circumdati</taxon>
    </lineage>
</organism>
<reference evidence="2 3" key="1">
    <citation type="submission" date="2019-03" db="EMBL/GenBank/DDBJ databases">
        <title>The genome sequence of a newly discovered highly antifungal drug resistant Aspergillus species, Aspergillus tanneri NIH 1004.</title>
        <authorList>
            <person name="Mounaud S."/>
            <person name="Singh I."/>
            <person name="Joardar V."/>
            <person name="Pakala S."/>
            <person name="Pakala S."/>
            <person name="Venepally P."/>
            <person name="Hoover J."/>
            <person name="Nierman W."/>
            <person name="Chung J."/>
            <person name="Losada L."/>
        </authorList>
    </citation>
    <scope>NUCLEOTIDE SEQUENCE [LARGE SCALE GENOMIC DNA]</scope>
    <source>
        <strain evidence="2 3">NIH1004</strain>
    </source>
</reference>
<accession>A0A4S3JRB1</accession>
<proteinExistence type="predicted"/>
<keyword evidence="3" id="KW-1185">Reference proteome</keyword>
<dbReference type="VEuPathDB" id="FungiDB:EYZ11_002318"/>
<evidence type="ECO:0000313" key="2">
    <source>
        <dbReference type="EMBL" id="THC98236.1"/>
    </source>
</evidence>
<dbReference type="EMBL" id="SOSA01000050">
    <property type="protein sequence ID" value="THC98236.1"/>
    <property type="molecule type" value="Genomic_DNA"/>
</dbReference>
<evidence type="ECO:0000256" key="1">
    <source>
        <dbReference type="SAM" id="MobiDB-lite"/>
    </source>
</evidence>
<sequence>MSDCGPLKDGPVPIHSDYTMAINNSRVIRVLTSQGSAQLSSHPYMPVQKESELPDPVEPPPPGPGECIMQEVRIYQ</sequence>
<gene>
    <name evidence="2" type="ORF">EYZ11_002318</name>
</gene>
<dbReference type="AlphaFoldDB" id="A0A4S3JRB1"/>
<name>A0A4S3JRB1_9EURO</name>
<evidence type="ECO:0000313" key="3">
    <source>
        <dbReference type="Proteomes" id="UP000308092"/>
    </source>
</evidence>